<feature type="compositionally biased region" description="Basic and acidic residues" evidence="1">
    <location>
        <begin position="1416"/>
        <end position="1427"/>
    </location>
</feature>
<feature type="region of interest" description="Disordered" evidence="1">
    <location>
        <begin position="2938"/>
        <end position="2969"/>
    </location>
</feature>
<feature type="compositionally biased region" description="Low complexity" evidence="1">
    <location>
        <begin position="1575"/>
        <end position="1585"/>
    </location>
</feature>
<dbReference type="PANTHER" id="PTHR45288:SF1">
    <property type="entry name" value="THIOREDOXIN FAMILY PROTEIN"/>
    <property type="match status" value="1"/>
</dbReference>
<feature type="compositionally biased region" description="Low complexity" evidence="1">
    <location>
        <begin position="1595"/>
        <end position="1608"/>
    </location>
</feature>
<feature type="compositionally biased region" description="Basic residues" evidence="1">
    <location>
        <begin position="3100"/>
        <end position="3111"/>
    </location>
</feature>
<feature type="region of interest" description="Disordered" evidence="1">
    <location>
        <begin position="780"/>
        <end position="804"/>
    </location>
</feature>
<feature type="region of interest" description="Disordered" evidence="1">
    <location>
        <begin position="3037"/>
        <end position="3143"/>
    </location>
</feature>
<dbReference type="Gene3D" id="3.40.30.10">
    <property type="entry name" value="Glutaredoxin"/>
    <property type="match status" value="2"/>
</dbReference>
<protein>
    <recommendedName>
        <fullName evidence="2">GST N-terminal domain-containing protein</fullName>
    </recommendedName>
</protein>
<feature type="compositionally biased region" description="Polar residues" evidence="1">
    <location>
        <begin position="1315"/>
        <end position="1330"/>
    </location>
</feature>
<feature type="compositionally biased region" description="Polar residues" evidence="1">
    <location>
        <begin position="3204"/>
        <end position="3218"/>
    </location>
</feature>
<feature type="domain" description="GST N-terminal" evidence="2">
    <location>
        <begin position="3563"/>
        <end position="3642"/>
    </location>
</feature>
<feature type="region of interest" description="Disordered" evidence="1">
    <location>
        <begin position="1575"/>
        <end position="1610"/>
    </location>
</feature>
<sequence length="3642" mass="381973">MPAMTAKHQQCTTELPHQAACDAEAVPVSHNDSLPFLLDSHGQQILSSSQGEQAGSYSLGSWAVLSTSQGLTPPLGGRVVPYPGDLGREPTFSPSPTSSYRKHPELPRHAASSSVCPIRSTVAAEHVSGAVLSQSSREMQTCTHHGQDPALKAASQALAGTSEWFWNEHGDQHVESGCASVTDAHNGATPTWEHALQLTLRETSSCSPAVDQQDDVSGTACASLQACAASKPAPRLALCNVSKDIKLEVKAPAADTAGCRSPQATVPDRTEADAHEPPEKVTAHQPWADQEMGQHDFAINPISNAEDIGQPAEDRLLEPHTGSQARQAASCRVPLNDSGEGQTATGCPAASPIMRRSQARRQSLEKTAPASHSRDRLLTRHAHASTISSVAKSCKLPSSARTMVSAGRSRNAKASTGLACVSGSGSPLLCSAAPANASSARGRTQSHGPLAVSPKLKGQQLQQKGQTSAVLSTSSPKSSVQSMKPTVALRQVWRPPPEAEVAPSSWASLDSLVASAMSLGMSRAEALQATLRSRPAPLKPAATQQGPQPEGGLSSGYSGPNPMPLNGKETRSGSSSPAENTPAAESRSHGQELSNRAPAAPVAAAEEDAKENLHSNTMQPLTKAGLTGKSSLAGEQIPDDSIRLPPPGLTRSPIGPHGTGCDRWDDSLPTAAPAASSAYQQDQPQHELHNYTPSTGEATPMHIDKHQPPQHKVQLPADPNSKACRSGYDPVSMPLSGSGPAHAVAACQASGKSPGGPFQEQRLTVLPLQVGKQDLQDQRRLQPSRCNPSCRPGVTPTPSAEPPSVAALQTNPAFDLHEALPQDAPLLNNPTFEGIGTLACAKRPLAAAPTAVAAGIAVGSRGGAQSRMGVHAGFLNGTTGYNPALEGSASPLAYQSRNEAFLEGWGDTSGYSPLAVKGSFTSHQHSSLWARSPLFEANHSSARGSPGKPAFLGSLNTAAVPAASPWRSNPACNDAEAQLPAAPSVPQATSSWRGNANFDPAQAADPAFLPFHPKAWAQNRTFEPLAVPPLAPPDAAGRLSHDPWMSNGIFEPGIARGKEGSRIPGQPFMQQLGANQSTGPSGGLPSGTSMAAVSNVHHAASQQISNVTSGGTAGRDGSSISQPHQSGGHNEGRAWSLPHTFPGMSYADPQLLSQLHANHPSSSSEDGEDIQGDTSPDAPGTHATMFTGRSELVTDASEADPVNGPGTAGSSLQGSPHPEPPTDPETILDSRTEIMTAAPPESRSLYSTLVTDIDRDAYTSAGSEADSESSLALRRYLRPAAGAPRPSQLDTPVSSVHLSDSSGDESSPWGAARSGASSVPTFGVSGSPTRSPDRFRHPWAHPTPGSSVASSSAMMSPTLVGPGVVSPTNSSMASAGRGQHHSQESPSQGIGRGGQQRSRDRLGRRTGDLAASPASYEDRSGQEHESPGSDSMRTLPVCDLPDAQGLAPGACPVRTRGQEAQPREETIMHAPPAPSAYTKIDPPAWVANPLWPVPATGIHDQCAQHHGAAGIVSRQPELHALSKSRDAAAADDEDDEDDDGQPQMTQQPIASPSQTAATSSNARFSLGSLAGQVASRAAVRAAAKPPRSPPRSPPRAHSPSPSPTSTASQVAMTGWGGIAAEVAAKAASRNARMLQQEYTGARKIHHLHPDGAQQDGVRQSMTGSNVVGFDSSKADLDVVSTASPIEAMQVDDMQKPSPLHAALAPQASNLEQMQGASGLAVPMQMTVSHERDAQRDESPSTDWEVSSQSQLRASSTQDDHCQVSSILHADLADCRGSPSPAASPAGAASAHSPLKHAHQAGAALINKETLPSVQQSMSMLHGPQRDFQIHTHDRFETPDLSCQPSSSTSLQLASAVRQLEQAQQQPRRLEPALNDTLTSPSPSMTVQPSSVSPGPAESRLTHEDASLGDAGAAQGWYSLRQPLAPSSPALDDLRSSTGHSVIGPPAPSPSHNRSGCEGGPVGISTPSSIVQRGEPPSQWEAHGQENADTSSDSCPSPHWNGHLRRAPGSYSNSDGDQSSGSYTPTSSSGSAAIGRRPLSTIEEVDSDLQCSPLGRGLAANLAAAADGHTRGNERANGPFGAALSLAFSSGQQPGHPNQPSSQGLAATSSPLSAWLRPLRRTSSGPKELASPPQAGPSWVRQGSGQRSSSSGSGLATSSAVSDTEPDSPRPQAPTLRTPGRIPRDLMRSFRSRPRSRTSPRQHASASSPPQPSPSQHQANTPTLRNLRHVPCPHGATHAQAHAPELMQHAADAHDSRTTSHQQLQQQFQLGVASHEPVAPDDAAAESQPTASWQLAQGVAERSTGLDQPDHRSPQQRRGWNLRPVSPSNGGWGASIAIRNAATASAMVAAPANPTAGTQNMDNVPLRASQRRRPHARQAAYRRQAKDDDSSSSSEQSSEQSKGKLSLEDFKRMYKRKAYEEGPSASARMPGLSMKPRPEPESASEYEIDQPLPGLHGSLAPRLEAPRWFSGPSTAAPKPPAQDSQANPSQRAASLGHHEWFSEPSKAAPDGSMRYPQAQASLPAMSDEPQATPASAAITGAPPAVVQAPSAANQSTSTMHQAAEQAAPEGWGPLAAVHCAHQQAERSRDVASGVVQAQEQAESATPSSHVLVASSRCQTVPALQLPPPGQGIFAAHSPPPPPHLLQRPIVCNTRPLLAATRWLPGLGEGIFAQHRAPVQAHLQISRPAQGSAFDSAWQPPAAMTPSQLLKADAGIFASHAVLPHPVVDRTVSPALQLAARTTNPTWDMPSHTIGNAENGPLGEVTEASCEQSVTGALLGSGAKTGHASGYNGAHATHAAASPCAAKAKRQPQPHELVSEQHHVGRQVHEGVATFAKSTAAATLELPEEQGSNCAISTPFTVLQDPLAAELKARLTDQTQLEEPSAVQEELYEEPPTPRLFDFVDPRMPKRSAAAGNIHQAFGPSPPISPIRVLPQKPLSQDRNAGRVPVSPAESASSCSTYPGVPSNSSTPTYMGRFFGSPARSVESMAAKLRLVNQSAAHMASPPNSASRSRNTSPGQASSSNAHIPAVMQPIVYSPLSPSRGVDGAADEWDTTEPDEHVHTPTGSYAGSYTTADPLTDDLSGYGSGTNEGASTIQPISLRRHGSPRHGHGANRSPLMLSTLPDGSWHDGEMGSGDEDATTDGGSTLPSEIGIPSEVYPAGPSSACSQAASRRSVRRALFSAAPLGSLRQTFARKPTSPMPAQPTLNDASRPGQSNIQGGPHRAKVSAKDAVKDVKNSWARRAKKFLQVGRIVTSGPANTLPSPQRLHAQGRQRYTPTKPSPAALVPQAGSPTPPLTPIRAARPAADTPSRSFSSITGRRAVLGRCLRHPSQPQNLAKNLTVRAQGGPLATHTRRQILSEGLLLACTISTTQTARAAETQTGAPSQEATRRRYTLKKAPGKSRYEIAEGEQINVASAGAQALLRAGSGAFVSDKLSTFRSRPRKPIELYEFEGCPFCRKVREACSILDIDVLFYPCPKDGPTWRAKATQLSGKAQFPFMVDPNTGRSMLESDNIISYLWTTYGDGEVPIQFGLGPLSTISAGLGLLPRAGRGTSYRKSKLPKEPIEIWGYEASPFCKLTREVLVELEIPHLYHTVARNSPKRQAMEEKWGTFQVPYIEDPNTNMALFETPDVNKYLEETYGA</sequence>
<dbReference type="PROSITE" id="PS51354">
    <property type="entry name" value="GLUTAREDOXIN_2"/>
    <property type="match status" value="1"/>
</dbReference>
<dbReference type="InterPro" id="IPR036249">
    <property type="entry name" value="Thioredoxin-like_sf"/>
</dbReference>
<evidence type="ECO:0000313" key="4">
    <source>
        <dbReference type="Proteomes" id="UP001438707"/>
    </source>
</evidence>
<feature type="region of interest" description="Disordered" evidence="1">
    <location>
        <begin position="1926"/>
        <end position="2033"/>
    </location>
</feature>
<dbReference type="PANTHER" id="PTHR45288">
    <property type="entry name" value="THIOREDOXIN FAMILY PROTEIN"/>
    <property type="match status" value="1"/>
</dbReference>
<feature type="region of interest" description="Disordered" evidence="1">
    <location>
        <begin position="3374"/>
        <end position="3395"/>
    </location>
</feature>
<gene>
    <name evidence="3" type="ORF">WJX74_001327</name>
</gene>
<dbReference type="SFLD" id="SFLDS00019">
    <property type="entry name" value="Glutathione_Transferase_(cytos"/>
    <property type="match status" value="1"/>
</dbReference>
<reference evidence="3 4" key="1">
    <citation type="journal article" date="2024" name="Nat. Commun.">
        <title>Phylogenomics reveals the evolutionary origins of lichenization in chlorophyte algae.</title>
        <authorList>
            <person name="Puginier C."/>
            <person name="Libourel C."/>
            <person name="Otte J."/>
            <person name="Skaloud P."/>
            <person name="Haon M."/>
            <person name="Grisel S."/>
            <person name="Petersen M."/>
            <person name="Berrin J.G."/>
            <person name="Delaux P.M."/>
            <person name="Dal Grande F."/>
            <person name="Keller J."/>
        </authorList>
    </citation>
    <scope>NUCLEOTIDE SEQUENCE [LARGE SCALE GENOMIC DNA]</scope>
    <source>
        <strain evidence="3 4">SAG 2145</strain>
    </source>
</reference>
<feature type="compositionally biased region" description="Acidic residues" evidence="1">
    <location>
        <begin position="1529"/>
        <end position="1540"/>
    </location>
</feature>
<feature type="compositionally biased region" description="Low complexity" evidence="1">
    <location>
        <begin position="2390"/>
        <end position="2399"/>
    </location>
</feature>
<feature type="compositionally biased region" description="Low complexity" evidence="1">
    <location>
        <begin position="2200"/>
        <end position="2218"/>
    </location>
</feature>
<feature type="compositionally biased region" description="Polar residues" evidence="1">
    <location>
        <begin position="2996"/>
        <end position="3024"/>
    </location>
</feature>
<keyword evidence="4" id="KW-1185">Reference proteome</keyword>
<feature type="compositionally biased region" description="Low complexity" evidence="1">
    <location>
        <begin position="1346"/>
        <end position="1356"/>
    </location>
</feature>
<evidence type="ECO:0000259" key="2">
    <source>
        <dbReference type="PROSITE" id="PS50404"/>
    </source>
</evidence>
<feature type="compositionally biased region" description="Low complexity" evidence="1">
    <location>
        <begin position="2018"/>
        <end position="2030"/>
    </location>
</feature>
<feature type="region of interest" description="Disordered" evidence="1">
    <location>
        <begin position="1281"/>
        <end position="1437"/>
    </location>
</feature>
<accession>A0AAW1RV33</accession>
<feature type="compositionally biased region" description="Polar residues" evidence="1">
    <location>
        <begin position="2952"/>
        <end position="2969"/>
    </location>
</feature>
<organism evidence="3 4">
    <name type="scientific">Apatococcus lobatus</name>
    <dbReference type="NCBI Taxonomy" id="904363"/>
    <lineage>
        <taxon>Eukaryota</taxon>
        <taxon>Viridiplantae</taxon>
        <taxon>Chlorophyta</taxon>
        <taxon>core chlorophytes</taxon>
        <taxon>Trebouxiophyceae</taxon>
        <taxon>Chlorellales</taxon>
        <taxon>Chlorellaceae</taxon>
        <taxon>Apatococcus</taxon>
    </lineage>
</organism>
<dbReference type="SUPFAM" id="SSF52833">
    <property type="entry name" value="Thioredoxin-like"/>
    <property type="match status" value="2"/>
</dbReference>
<feature type="compositionally biased region" description="Basic and acidic residues" evidence="1">
    <location>
        <begin position="1728"/>
        <end position="1738"/>
    </location>
</feature>
<feature type="region of interest" description="Disordered" evidence="1">
    <location>
        <begin position="1855"/>
        <end position="1902"/>
    </location>
</feature>
<feature type="compositionally biased region" description="Polar residues" evidence="1">
    <location>
        <begin position="2481"/>
        <end position="2491"/>
    </location>
</feature>
<comment type="caution">
    <text evidence="3">The sequence shown here is derived from an EMBL/GenBank/DDBJ whole genome shotgun (WGS) entry which is preliminary data.</text>
</comment>
<feature type="compositionally biased region" description="Polar residues" evidence="1">
    <location>
        <begin position="1542"/>
        <end position="1559"/>
    </location>
</feature>
<feature type="region of interest" description="Disordered" evidence="1">
    <location>
        <begin position="3255"/>
        <end position="3294"/>
    </location>
</feature>
<feature type="compositionally biased region" description="Low complexity" evidence="1">
    <location>
        <begin position="2137"/>
        <end position="2161"/>
    </location>
</feature>
<feature type="region of interest" description="Disordered" evidence="1">
    <location>
        <begin position="1727"/>
        <end position="1759"/>
    </location>
</feature>
<feature type="compositionally biased region" description="Low complexity" evidence="1">
    <location>
        <begin position="455"/>
        <end position="466"/>
    </location>
</feature>
<feature type="region of interest" description="Disordered" evidence="1">
    <location>
        <begin position="2086"/>
        <end position="2108"/>
    </location>
</feature>
<feature type="region of interest" description="Disordered" evidence="1">
    <location>
        <begin position="2996"/>
        <end position="3025"/>
    </location>
</feature>
<dbReference type="SFLD" id="SFLDG01202">
    <property type="entry name" value="SUF2.2"/>
    <property type="match status" value="1"/>
</dbReference>
<feature type="compositionally biased region" description="Basic and acidic residues" evidence="1">
    <location>
        <begin position="1397"/>
        <end position="1407"/>
    </location>
</feature>
<dbReference type="Proteomes" id="UP001438707">
    <property type="component" value="Unassembled WGS sequence"/>
</dbReference>
<feature type="region of interest" description="Disordered" evidence="1">
    <location>
        <begin position="1520"/>
        <end position="1559"/>
    </location>
</feature>
<feature type="compositionally biased region" description="Basic and acidic residues" evidence="1">
    <location>
        <begin position="2400"/>
        <end position="2419"/>
    </location>
</feature>
<evidence type="ECO:0000313" key="3">
    <source>
        <dbReference type="EMBL" id="KAK9837610.1"/>
    </source>
</evidence>
<feature type="region of interest" description="Disordered" evidence="1">
    <location>
        <begin position="2121"/>
        <end position="2332"/>
    </location>
</feature>
<feature type="compositionally biased region" description="Low complexity" evidence="1">
    <location>
        <begin position="1776"/>
        <end position="1792"/>
    </location>
</feature>
<dbReference type="Pfam" id="PF13417">
    <property type="entry name" value="GST_N_3"/>
    <property type="match status" value="2"/>
</dbReference>
<feature type="region of interest" description="Disordered" evidence="1">
    <location>
        <begin position="439"/>
        <end position="483"/>
    </location>
</feature>
<feature type="region of interest" description="Disordered" evidence="1">
    <location>
        <begin position="2876"/>
        <end position="2896"/>
    </location>
</feature>
<dbReference type="SFLD" id="SFLDG01181">
    <property type="entry name" value="SUF2"/>
    <property type="match status" value="1"/>
</dbReference>
<feature type="compositionally biased region" description="Polar residues" evidence="1">
    <location>
        <begin position="467"/>
        <end position="483"/>
    </location>
</feature>
<feature type="region of interest" description="Disordered" evidence="1">
    <location>
        <begin position="2348"/>
        <end position="2513"/>
    </location>
</feature>
<feature type="compositionally biased region" description="Polar residues" evidence="1">
    <location>
        <begin position="1118"/>
        <end position="1128"/>
    </location>
</feature>
<feature type="region of interest" description="Disordered" evidence="1">
    <location>
        <begin position="1055"/>
        <end position="1184"/>
    </location>
</feature>
<dbReference type="InterPro" id="IPR040079">
    <property type="entry name" value="Glutathione_S-Trfase"/>
</dbReference>
<dbReference type="PROSITE" id="PS50404">
    <property type="entry name" value="GST_NTER"/>
    <property type="match status" value="1"/>
</dbReference>
<feature type="compositionally biased region" description="Polar residues" evidence="1">
    <location>
        <begin position="1740"/>
        <end position="1756"/>
    </location>
</feature>
<feature type="compositionally biased region" description="Polar residues" evidence="1">
    <location>
        <begin position="3063"/>
        <end position="3075"/>
    </location>
</feature>
<feature type="compositionally biased region" description="Polar residues" evidence="1">
    <location>
        <begin position="1151"/>
        <end position="1164"/>
    </location>
</feature>
<feature type="region of interest" description="Disordered" evidence="1">
    <location>
        <begin position="536"/>
        <end position="699"/>
    </location>
</feature>
<feature type="compositionally biased region" description="Basic and acidic residues" evidence="1">
    <location>
        <begin position="268"/>
        <end position="282"/>
    </location>
</feature>
<feature type="region of interest" description="Disordered" evidence="1">
    <location>
        <begin position="252"/>
        <end position="289"/>
    </location>
</feature>
<dbReference type="GO" id="GO:0009507">
    <property type="term" value="C:chloroplast"/>
    <property type="evidence" value="ECO:0007669"/>
    <property type="project" value="TreeGrafter"/>
</dbReference>
<feature type="region of interest" description="Disordered" evidence="1">
    <location>
        <begin position="1196"/>
        <end position="1227"/>
    </location>
</feature>
<feature type="compositionally biased region" description="Low complexity" evidence="1">
    <location>
        <begin position="3374"/>
        <end position="3383"/>
    </location>
</feature>
<feature type="compositionally biased region" description="Low complexity" evidence="1">
    <location>
        <begin position="667"/>
        <end position="683"/>
    </location>
</feature>
<feature type="region of interest" description="Disordered" evidence="1">
    <location>
        <begin position="319"/>
        <end position="391"/>
    </location>
</feature>
<name>A0AAW1RV33_9CHLO</name>
<feature type="compositionally biased region" description="Polar residues" evidence="1">
    <location>
        <begin position="3087"/>
        <end position="3097"/>
    </location>
</feature>
<feature type="compositionally biased region" description="Polar residues" evidence="1">
    <location>
        <begin position="1288"/>
        <end position="1305"/>
    </location>
</feature>
<feature type="compositionally biased region" description="Polar residues" evidence="1">
    <location>
        <begin position="1100"/>
        <end position="1110"/>
    </location>
</feature>
<feature type="compositionally biased region" description="Polar residues" evidence="1">
    <location>
        <begin position="1875"/>
        <end position="1892"/>
    </location>
</feature>
<feature type="region of interest" description="Disordered" evidence="1">
    <location>
        <begin position="82"/>
        <end position="104"/>
    </location>
</feature>
<dbReference type="EMBL" id="JALJOS010000006">
    <property type="protein sequence ID" value="KAK9837610.1"/>
    <property type="molecule type" value="Genomic_DNA"/>
</dbReference>
<dbReference type="InterPro" id="IPR004045">
    <property type="entry name" value="Glutathione_S-Trfase_N"/>
</dbReference>
<evidence type="ECO:0000256" key="1">
    <source>
        <dbReference type="SAM" id="MobiDB-lite"/>
    </source>
</evidence>
<feature type="region of interest" description="Disordered" evidence="1">
    <location>
        <begin position="1775"/>
        <end position="1795"/>
    </location>
</feature>
<proteinExistence type="predicted"/>
<feature type="region of interest" description="Disordered" evidence="1">
    <location>
        <begin position="3193"/>
        <end position="3226"/>
    </location>
</feature>
<feature type="compositionally biased region" description="Basic residues" evidence="1">
    <location>
        <begin position="2189"/>
        <end position="2199"/>
    </location>
</feature>